<dbReference type="Proteomes" id="UP000823775">
    <property type="component" value="Unassembled WGS sequence"/>
</dbReference>
<keyword evidence="3" id="KW-1185">Reference proteome</keyword>
<feature type="compositionally biased region" description="Acidic residues" evidence="1">
    <location>
        <begin position="40"/>
        <end position="56"/>
    </location>
</feature>
<proteinExistence type="predicted"/>
<protein>
    <submittedName>
        <fullName evidence="2">Uncharacterized protein</fullName>
    </submittedName>
</protein>
<reference evidence="2 3" key="1">
    <citation type="journal article" date="2021" name="BMC Genomics">
        <title>Datura genome reveals duplications of psychoactive alkaloid biosynthetic genes and high mutation rate following tissue culture.</title>
        <authorList>
            <person name="Rajewski A."/>
            <person name="Carter-House D."/>
            <person name="Stajich J."/>
            <person name="Litt A."/>
        </authorList>
    </citation>
    <scope>NUCLEOTIDE SEQUENCE [LARGE SCALE GENOMIC DNA]</scope>
    <source>
        <strain evidence="2">AR-01</strain>
    </source>
</reference>
<organism evidence="2 3">
    <name type="scientific">Datura stramonium</name>
    <name type="common">Jimsonweed</name>
    <name type="synonym">Common thornapple</name>
    <dbReference type="NCBI Taxonomy" id="4076"/>
    <lineage>
        <taxon>Eukaryota</taxon>
        <taxon>Viridiplantae</taxon>
        <taxon>Streptophyta</taxon>
        <taxon>Embryophyta</taxon>
        <taxon>Tracheophyta</taxon>
        <taxon>Spermatophyta</taxon>
        <taxon>Magnoliopsida</taxon>
        <taxon>eudicotyledons</taxon>
        <taxon>Gunneridae</taxon>
        <taxon>Pentapetalae</taxon>
        <taxon>asterids</taxon>
        <taxon>lamiids</taxon>
        <taxon>Solanales</taxon>
        <taxon>Solanaceae</taxon>
        <taxon>Solanoideae</taxon>
        <taxon>Datureae</taxon>
        <taxon>Datura</taxon>
    </lineage>
</organism>
<evidence type="ECO:0000256" key="1">
    <source>
        <dbReference type="SAM" id="MobiDB-lite"/>
    </source>
</evidence>
<feature type="region of interest" description="Disordered" evidence="1">
    <location>
        <begin position="31"/>
        <end position="56"/>
    </location>
</feature>
<dbReference type="EMBL" id="JACEIK010000159">
    <property type="protein sequence ID" value="MCD7451283.1"/>
    <property type="molecule type" value="Genomic_DNA"/>
</dbReference>
<evidence type="ECO:0000313" key="3">
    <source>
        <dbReference type="Proteomes" id="UP000823775"/>
    </source>
</evidence>
<accession>A0ABS8RX42</accession>
<evidence type="ECO:0000313" key="2">
    <source>
        <dbReference type="EMBL" id="MCD7451283.1"/>
    </source>
</evidence>
<name>A0ABS8RX42_DATST</name>
<comment type="caution">
    <text evidence="2">The sequence shown here is derived from an EMBL/GenBank/DDBJ whole genome shotgun (WGS) entry which is preliminary data.</text>
</comment>
<gene>
    <name evidence="2" type="ORF">HAX54_010636</name>
</gene>
<sequence>MDIATRSDKMLSSRVDQFIDEKVAENEEEIHVGSPNIEETMGEDDETDKDVLDEEDPDIPLEEDWDWVLQLLLLSELGLDFWPPGTSLFIAPLRAPEWYRVTPVVA</sequence>